<dbReference type="InterPro" id="IPR029058">
    <property type="entry name" value="AB_hydrolase_fold"/>
</dbReference>
<dbReference type="Gene3D" id="3.40.50.1820">
    <property type="entry name" value="alpha/beta hydrolase"/>
    <property type="match status" value="1"/>
</dbReference>
<accession>A0AA48W8F9</accession>
<dbReference type="Pfam" id="PF00756">
    <property type="entry name" value="Esterase"/>
    <property type="match status" value="1"/>
</dbReference>
<evidence type="ECO:0000313" key="2">
    <source>
        <dbReference type="Proteomes" id="UP000662888"/>
    </source>
</evidence>
<evidence type="ECO:0000313" key="1">
    <source>
        <dbReference type="EMBL" id="QPI47466.1"/>
    </source>
</evidence>
<dbReference type="RefSeq" id="WP_206087172.1">
    <property type="nucleotide sequence ID" value="NZ_CP065053.1"/>
</dbReference>
<dbReference type="GO" id="GO:0016787">
    <property type="term" value="F:hydrolase activity"/>
    <property type="evidence" value="ECO:0007669"/>
    <property type="project" value="UniProtKB-KW"/>
</dbReference>
<dbReference type="SUPFAM" id="SSF53474">
    <property type="entry name" value="alpha/beta-Hydrolases"/>
    <property type="match status" value="1"/>
</dbReference>
<organism evidence="1 2">
    <name type="scientific">Massilia antarctica</name>
    <dbReference type="NCBI Taxonomy" id="2765360"/>
    <lineage>
        <taxon>Bacteria</taxon>
        <taxon>Pseudomonadati</taxon>
        <taxon>Pseudomonadota</taxon>
        <taxon>Betaproteobacteria</taxon>
        <taxon>Burkholderiales</taxon>
        <taxon>Oxalobacteraceae</taxon>
        <taxon>Telluria group</taxon>
        <taxon>Massilia</taxon>
    </lineage>
</organism>
<dbReference type="EMBL" id="CP065053">
    <property type="protein sequence ID" value="QPI47466.1"/>
    <property type="molecule type" value="Genomic_DNA"/>
</dbReference>
<reference evidence="1 2" key="1">
    <citation type="submission" date="2020-11" db="EMBL/GenBank/DDBJ databases">
        <authorList>
            <person name="Sun Q."/>
        </authorList>
    </citation>
    <scope>NUCLEOTIDE SEQUENCE [LARGE SCALE GENOMIC DNA]</scope>
    <source>
        <strain evidence="1 2">P8398</strain>
    </source>
</reference>
<dbReference type="InterPro" id="IPR050583">
    <property type="entry name" value="Mycobacterial_A85_antigen"/>
</dbReference>
<keyword evidence="2" id="KW-1185">Reference proteome</keyword>
<sequence>MFNHPAVSGVFSMRTGVRRVFAVALLVMLSACGGGHDTPPVEPALQTALAGSINSDLFFTSSQTHAGYRLNVYVPANYASTSDRLPVIYVLDGGPDNGIFVPMAHIAEGVGVRAVIVGIGGFATRSTDYRYPGLNPYYAFLTTELMPLVESKYRIAPEQRTLVGHSYGGYFAAAAMLLDRQGGHTFSNFIVMDMATHEQGGPLADMERAMFTATGGKLPGTKLILSGDTAGNAKDVDAFDRMISARAYQGLELRHLPTTSYGHVEMINPAYKESLRLIFKQ</sequence>
<proteinExistence type="predicted"/>
<gene>
    <name evidence="1" type="ORF">IV454_17790</name>
</gene>
<dbReference type="InterPro" id="IPR000801">
    <property type="entry name" value="Esterase-like"/>
</dbReference>
<keyword evidence="1" id="KW-0378">Hydrolase</keyword>
<dbReference type="PANTHER" id="PTHR48098:SF6">
    <property type="entry name" value="FERRI-BACILLIBACTIN ESTERASE BESA"/>
    <property type="match status" value="1"/>
</dbReference>
<name>A0AA48W8F9_9BURK</name>
<dbReference type="PANTHER" id="PTHR48098">
    <property type="entry name" value="ENTEROCHELIN ESTERASE-RELATED"/>
    <property type="match status" value="1"/>
</dbReference>
<dbReference type="Proteomes" id="UP000662888">
    <property type="component" value="Chromosome"/>
</dbReference>
<protein>
    <submittedName>
        <fullName evidence="1">Alpha/beta hydrolase</fullName>
    </submittedName>
</protein>